<dbReference type="SUPFAM" id="SSF109604">
    <property type="entry name" value="HD-domain/PDEase-like"/>
    <property type="match status" value="1"/>
</dbReference>
<gene>
    <name evidence="1" type="ORF">SAMN04488692_1202</name>
</gene>
<dbReference type="Proteomes" id="UP000199476">
    <property type="component" value="Unassembled WGS sequence"/>
</dbReference>
<protein>
    <recommendedName>
        <fullName evidence="3">HD domain-containing protein</fullName>
    </recommendedName>
</protein>
<dbReference type="OrthoDB" id="357543at2"/>
<dbReference type="RefSeq" id="WP_089761238.1">
    <property type="nucleotide sequence ID" value="NZ_FNGO01000020.1"/>
</dbReference>
<dbReference type="Gene3D" id="1.10.3210.10">
    <property type="entry name" value="Hypothetical protein af1432"/>
    <property type="match status" value="1"/>
</dbReference>
<accession>A0A1G9R3U8</accession>
<evidence type="ECO:0008006" key="3">
    <source>
        <dbReference type="Google" id="ProtNLM"/>
    </source>
</evidence>
<dbReference type="AlphaFoldDB" id="A0A1G9R3U8"/>
<evidence type="ECO:0000313" key="1">
    <source>
        <dbReference type="EMBL" id="SDM17939.1"/>
    </source>
</evidence>
<dbReference type="EMBL" id="FNGO01000020">
    <property type="protein sequence ID" value="SDM17939.1"/>
    <property type="molecule type" value="Genomic_DNA"/>
</dbReference>
<dbReference type="STRING" id="321763.SAMN04488692_1202"/>
<evidence type="ECO:0000313" key="2">
    <source>
        <dbReference type="Proteomes" id="UP000199476"/>
    </source>
</evidence>
<keyword evidence="2" id="KW-1185">Reference proteome</keyword>
<organism evidence="1 2">
    <name type="scientific">Halarsenatibacter silvermanii</name>
    <dbReference type="NCBI Taxonomy" id="321763"/>
    <lineage>
        <taxon>Bacteria</taxon>
        <taxon>Bacillati</taxon>
        <taxon>Bacillota</taxon>
        <taxon>Clostridia</taxon>
        <taxon>Halanaerobiales</taxon>
        <taxon>Halarsenatibacteraceae</taxon>
        <taxon>Halarsenatibacter</taxon>
    </lineage>
</organism>
<proteinExistence type="predicted"/>
<reference evidence="1 2" key="1">
    <citation type="submission" date="2016-10" db="EMBL/GenBank/DDBJ databases">
        <authorList>
            <person name="de Groot N.N."/>
        </authorList>
    </citation>
    <scope>NUCLEOTIDE SEQUENCE [LARGE SCALE GENOMIC DNA]</scope>
    <source>
        <strain evidence="1 2">SLAS-1</strain>
    </source>
</reference>
<sequence length="252" mass="29817">MAIDVKPLIETYRAYLGKINRANFSMDKLMDFLKEKDFFNMPASIKYHSSFQGGLAYHSLLVLNEYTKLIADLQMDIPKDSAIITSLLHDVCKIDTYERKDDEEPTEKQLEYLKSLLENHNKELEENPVNFSRRYVSSLIDWLKNKPEEKRPEQDHGWGYKESPRYPFKHGDKSVYLAEKFIDLKDREMLAIRFHMGAWEDSLTEDRELLKQYNNAKDKYPDVKLIAIADELATYREDWNKNTHLNNIDCHI</sequence>
<name>A0A1G9R3U8_9FIRM</name>